<dbReference type="InterPro" id="IPR011050">
    <property type="entry name" value="Pectin_lyase_fold/virulence"/>
</dbReference>
<comment type="caution">
    <text evidence="4">The sequence shown here is derived from an EMBL/GenBank/DDBJ whole genome shotgun (WGS) entry which is preliminary data.</text>
</comment>
<feature type="chain" id="PRO_5030585910" evidence="1">
    <location>
        <begin position="29"/>
        <end position="383"/>
    </location>
</feature>
<accession>A0A7W8V3H6</accession>
<feature type="signal peptide" evidence="1">
    <location>
        <begin position="1"/>
        <end position="28"/>
    </location>
</feature>
<dbReference type="Pfam" id="PF13229">
    <property type="entry name" value="Beta_helix"/>
    <property type="match status" value="1"/>
</dbReference>
<feature type="domain" description="Periplasmic copper-binding protein NosD beta helix" evidence="2">
    <location>
        <begin position="252"/>
        <end position="332"/>
    </location>
</feature>
<gene>
    <name evidence="4" type="ORF">HDG40_000012</name>
</gene>
<dbReference type="EMBL" id="JACHDD010000001">
    <property type="protein sequence ID" value="MBB5421871.1"/>
    <property type="molecule type" value="Genomic_DNA"/>
</dbReference>
<evidence type="ECO:0000313" key="4">
    <source>
        <dbReference type="EMBL" id="MBB5421871.1"/>
    </source>
</evidence>
<organism evidence="4 5">
    <name type="scientific">Paraburkholderia atlantica</name>
    <dbReference type="NCBI Taxonomy" id="2654982"/>
    <lineage>
        <taxon>Bacteria</taxon>
        <taxon>Pseudomonadati</taxon>
        <taxon>Pseudomonadota</taxon>
        <taxon>Betaproteobacteria</taxon>
        <taxon>Burkholderiales</taxon>
        <taxon>Burkholderiaceae</taxon>
        <taxon>Paraburkholderia</taxon>
    </lineage>
</organism>
<proteinExistence type="predicted"/>
<reference evidence="4 5" key="1">
    <citation type="submission" date="2020-08" db="EMBL/GenBank/DDBJ databases">
        <title>Genomic Encyclopedia of Type Strains, Phase IV (KMG-V): Genome sequencing to study the core and pangenomes of soil and plant-associated prokaryotes.</title>
        <authorList>
            <person name="Whitman W."/>
        </authorList>
    </citation>
    <scope>NUCLEOTIDE SEQUENCE [LARGE SCALE GENOMIC DNA]</scope>
    <source>
        <strain evidence="4 5">JPY158</strain>
    </source>
</reference>
<dbReference type="InterPro" id="IPR006626">
    <property type="entry name" value="PbH1"/>
</dbReference>
<name>A0A7W8V3H6_PARAM</name>
<dbReference type="InterPro" id="IPR022441">
    <property type="entry name" value="Para_beta_helix_rpt-2"/>
</dbReference>
<dbReference type="AlphaFoldDB" id="A0A7W8V3H6"/>
<evidence type="ECO:0000259" key="2">
    <source>
        <dbReference type="Pfam" id="PF05048"/>
    </source>
</evidence>
<dbReference type="SUPFAM" id="SSF51126">
    <property type="entry name" value="Pectin lyase-like"/>
    <property type="match status" value="1"/>
</dbReference>
<dbReference type="NCBIfam" id="TIGR03804">
    <property type="entry name" value="para_beta_helix"/>
    <property type="match status" value="1"/>
</dbReference>
<protein>
    <submittedName>
        <fullName evidence="4">Parallel beta-helix repeat protein</fullName>
    </submittedName>
</protein>
<dbReference type="SMART" id="SM00710">
    <property type="entry name" value="PbH1"/>
    <property type="match status" value="8"/>
</dbReference>
<dbReference type="Proteomes" id="UP000592780">
    <property type="component" value="Unassembled WGS sequence"/>
</dbReference>
<dbReference type="InterPro" id="IPR007742">
    <property type="entry name" value="NosD_dom"/>
</dbReference>
<sequence>MKSKTVHYQSLRILALAVFLSAAATARADSTVECFNENVLHISGNVRLSPQCRYTTTLLITRSNTVLDCQGATIDGEGKRQTGIEVDSQGVPLHNVEIRNCLIVNARGQGVEVGWSAPDRAKAEAHDREALYHLTPTDVRLRNVTVRNAGNVGIYIDDYVTHALIDHSEVNGSGSVGIYVEHSSRWNTVQDSVIEGNGVKQPREGIAIDSSMGNTVRYNRISGNAGGGIFLYRNCSEHYLEDGKQVKRWQSSDLNKVEDNDISGGKAGVWIASRQSIDLQNMQCGNGYYAQGKYTLDSAKDNKIVGNRIHEVDYGVIVEDDNNLVQGNTFRFIHSTGIKVGSIPRDQFLKKPVTGVSMIDNHFENVAKTMATVGDAQVFVQEK</sequence>
<dbReference type="Pfam" id="PF05048">
    <property type="entry name" value="NosD"/>
    <property type="match status" value="1"/>
</dbReference>
<evidence type="ECO:0000256" key="1">
    <source>
        <dbReference type="SAM" id="SignalP"/>
    </source>
</evidence>
<keyword evidence="5" id="KW-1185">Reference proteome</keyword>
<dbReference type="InterPro" id="IPR012334">
    <property type="entry name" value="Pectin_lyas_fold"/>
</dbReference>
<evidence type="ECO:0000313" key="5">
    <source>
        <dbReference type="Proteomes" id="UP000592780"/>
    </source>
</evidence>
<dbReference type="Gene3D" id="2.160.20.10">
    <property type="entry name" value="Single-stranded right-handed beta-helix, Pectin lyase-like"/>
    <property type="match status" value="1"/>
</dbReference>
<feature type="domain" description="Right handed beta helix" evidence="3">
    <location>
        <begin position="139"/>
        <end position="235"/>
    </location>
</feature>
<dbReference type="RefSeq" id="WP_184128008.1">
    <property type="nucleotide sequence ID" value="NZ_JACHDD010000001.1"/>
</dbReference>
<keyword evidence="1" id="KW-0732">Signal</keyword>
<evidence type="ECO:0000259" key="3">
    <source>
        <dbReference type="Pfam" id="PF13229"/>
    </source>
</evidence>
<dbReference type="InterPro" id="IPR039448">
    <property type="entry name" value="Beta_helix"/>
</dbReference>